<evidence type="ECO:0000313" key="2">
    <source>
        <dbReference type="EMBL" id="MBD0778837.1"/>
    </source>
</evidence>
<dbReference type="RefSeq" id="WP_188244298.1">
    <property type="nucleotide sequence ID" value="NZ_JABTCF010000008.1"/>
</dbReference>
<organism evidence="2 3">
    <name type="scientific">Maribacter aquimaris</name>
    <dbReference type="NCBI Taxonomy" id="2737171"/>
    <lineage>
        <taxon>Bacteria</taxon>
        <taxon>Pseudomonadati</taxon>
        <taxon>Bacteroidota</taxon>
        <taxon>Flavobacteriia</taxon>
        <taxon>Flavobacteriales</taxon>
        <taxon>Flavobacteriaceae</taxon>
        <taxon>Maribacter</taxon>
    </lineage>
</organism>
<protein>
    <submittedName>
        <fullName evidence="2">Uncharacterized protein</fullName>
    </submittedName>
</protein>
<keyword evidence="1" id="KW-0472">Membrane</keyword>
<proteinExistence type="predicted"/>
<feature type="transmembrane region" description="Helical" evidence="1">
    <location>
        <begin position="7"/>
        <end position="25"/>
    </location>
</feature>
<keyword evidence="1" id="KW-0812">Transmembrane</keyword>
<keyword evidence="1" id="KW-1133">Transmembrane helix</keyword>
<keyword evidence="3" id="KW-1185">Reference proteome</keyword>
<evidence type="ECO:0000256" key="1">
    <source>
        <dbReference type="SAM" id="Phobius"/>
    </source>
</evidence>
<gene>
    <name evidence="2" type="ORF">HPE56_13620</name>
</gene>
<accession>A0ABR7V311</accession>
<reference evidence="2" key="1">
    <citation type="submission" date="2020-05" db="EMBL/GenBank/DDBJ databases">
        <title>The draft genome sequence of Maribacter sp. ANRC-HE7.</title>
        <authorList>
            <person name="Mu L."/>
        </authorList>
    </citation>
    <scope>NUCLEOTIDE SEQUENCE</scope>
    <source>
        <strain evidence="2">ANRC-HE7</strain>
    </source>
</reference>
<sequence length="333" mass="38837">MKRFIRNILVFILPVIILTLLVIWLDFFKVFGFQDYYATQTIGLNREMITTKTFNHYREEENFDSFIFGSSRSQAYKCENWAPYLPENSKPFHFDASGEGIWGISKKIEYIDELGDTIKNALVLIDRDVLRITDIRDGHLFISMPCVSKQSEVDYYGAFLKASLNPKFLISYLDYTIFKTHRGYMGPLINPNKFGHTVNDKNGDIWYGVNKEIKEDSLGYYNKQLNKGVFYERPVAEPIKCAVTEKEITQLNSIKAIFNKHNTNYKIVIGPTYDQVPMEEEQLKLLQQIFGKENIYDFSGKNVFSEPISNFYESVHYKPHVANKIMELVYKSN</sequence>
<evidence type="ECO:0000313" key="3">
    <source>
        <dbReference type="Proteomes" id="UP001166021"/>
    </source>
</evidence>
<dbReference type="Proteomes" id="UP001166021">
    <property type="component" value="Unassembled WGS sequence"/>
</dbReference>
<comment type="caution">
    <text evidence="2">The sequence shown here is derived from an EMBL/GenBank/DDBJ whole genome shotgun (WGS) entry which is preliminary data.</text>
</comment>
<name>A0ABR7V311_9FLAO</name>
<dbReference type="EMBL" id="JABTCF010000008">
    <property type="protein sequence ID" value="MBD0778837.1"/>
    <property type="molecule type" value="Genomic_DNA"/>
</dbReference>